<reference evidence="3" key="1">
    <citation type="journal article" date="2024" name="IScience">
        <title>Strigolactones Initiate the Formation of Haustorium-like Structures in Castilleja.</title>
        <authorList>
            <person name="Buerger M."/>
            <person name="Peterson D."/>
            <person name="Chory J."/>
        </authorList>
    </citation>
    <scope>NUCLEOTIDE SEQUENCE [LARGE SCALE GENOMIC DNA]</scope>
</reference>
<feature type="compositionally biased region" description="Polar residues" evidence="1">
    <location>
        <begin position="24"/>
        <end position="35"/>
    </location>
</feature>
<comment type="caution">
    <text evidence="2">The sequence shown here is derived from an EMBL/GenBank/DDBJ whole genome shotgun (WGS) entry which is preliminary data.</text>
</comment>
<feature type="compositionally biased region" description="Polar residues" evidence="1">
    <location>
        <begin position="52"/>
        <end position="64"/>
    </location>
</feature>
<name>A0ABD3BLL2_9LAMI</name>
<dbReference type="PANTHER" id="PTHR31008">
    <property type="entry name" value="COP1-INTERACTING PROTEIN-RELATED"/>
    <property type="match status" value="1"/>
</dbReference>
<dbReference type="EMBL" id="JAVIJP010000081">
    <property type="protein sequence ID" value="KAL3618164.1"/>
    <property type="molecule type" value="Genomic_DNA"/>
</dbReference>
<organism evidence="2 3">
    <name type="scientific">Castilleja foliolosa</name>
    <dbReference type="NCBI Taxonomy" id="1961234"/>
    <lineage>
        <taxon>Eukaryota</taxon>
        <taxon>Viridiplantae</taxon>
        <taxon>Streptophyta</taxon>
        <taxon>Embryophyta</taxon>
        <taxon>Tracheophyta</taxon>
        <taxon>Spermatophyta</taxon>
        <taxon>Magnoliopsida</taxon>
        <taxon>eudicotyledons</taxon>
        <taxon>Gunneridae</taxon>
        <taxon>Pentapetalae</taxon>
        <taxon>asterids</taxon>
        <taxon>lamiids</taxon>
        <taxon>Lamiales</taxon>
        <taxon>Orobanchaceae</taxon>
        <taxon>Pedicularideae</taxon>
        <taxon>Castillejinae</taxon>
        <taxon>Castilleja</taxon>
    </lineage>
</organism>
<sequence length="218" mass="24538">MDRALESQLPTVDSIQDWPEESPVSWNYTHRQNPFSYPHEMSDVDSPGGSPASWNSNSFNQTELDSSRMRKKWGTAQKPMLVAQSSNNLPRKDMKTGFKRLLKFGRKSRGSDILVDWISATTSEGDDDTEDGRDSTYRSSEDLRKSRMGFSHAQPSDDSYNEGEFFNESVQSSQISISAAPANFKLRDDHISGSSIKAPRSFFSLSTFRSKGSDSKLR</sequence>
<evidence type="ECO:0000256" key="1">
    <source>
        <dbReference type="SAM" id="MobiDB-lite"/>
    </source>
</evidence>
<proteinExistence type="predicted"/>
<keyword evidence="3" id="KW-1185">Reference proteome</keyword>
<feature type="compositionally biased region" description="Basic and acidic residues" evidence="1">
    <location>
        <begin position="132"/>
        <end position="145"/>
    </location>
</feature>
<dbReference type="Proteomes" id="UP001632038">
    <property type="component" value="Unassembled WGS sequence"/>
</dbReference>
<accession>A0ABD3BLL2</accession>
<feature type="region of interest" description="Disordered" evidence="1">
    <location>
        <begin position="119"/>
        <end position="163"/>
    </location>
</feature>
<protein>
    <recommendedName>
        <fullName evidence="4">Erect panicle 2 protein</fullName>
    </recommendedName>
</protein>
<evidence type="ECO:0000313" key="2">
    <source>
        <dbReference type="EMBL" id="KAL3618164.1"/>
    </source>
</evidence>
<feature type="region of interest" description="Disordered" evidence="1">
    <location>
        <begin position="1"/>
        <end position="94"/>
    </location>
</feature>
<dbReference type="AlphaFoldDB" id="A0ABD3BLL2"/>
<gene>
    <name evidence="2" type="ORF">CASFOL_038485</name>
</gene>
<evidence type="ECO:0000313" key="3">
    <source>
        <dbReference type="Proteomes" id="UP001632038"/>
    </source>
</evidence>
<evidence type="ECO:0008006" key="4">
    <source>
        <dbReference type="Google" id="ProtNLM"/>
    </source>
</evidence>
<dbReference type="PANTHER" id="PTHR31008:SF15">
    <property type="entry name" value="GPI-ANCHORED ADHESIN-LIKE PROTEIN"/>
    <property type="match status" value="1"/>
</dbReference>